<evidence type="ECO:0000313" key="1">
    <source>
        <dbReference type="EMBL" id="APG90458.1"/>
    </source>
</evidence>
<gene>
    <name evidence="1" type="ORF">SAMCFNEI73_Ch1143</name>
</gene>
<dbReference type="EMBL" id="CP013107">
    <property type="protein sequence ID" value="APG90458.1"/>
    <property type="molecule type" value="Genomic_DNA"/>
</dbReference>
<evidence type="ECO:0000313" key="2">
    <source>
        <dbReference type="Proteomes" id="UP000182306"/>
    </source>
</evidence>
<organism evidence="1 2">
    <name type="scientific">Sinorhizobium americanum</name>
    <dbReference type="NCBI Taxonomy" id="194963"/>
    <lineage>
        <taxon>Bacteria</taxon>
        <taxon>Pseudomonadati</taxon>
        <taxon>Pseudomonadota</taxon>
        <taxon>Alphaproteobacteria</taxon>
        <taxon>Hyphomicrobiales</taxon>
        <taxon>Rhizobiaceae</taxon>
        <taxon>Sinorhizobium/Ensifer group</taxon>
        <taxon>Sinorhizobium</taxon>
    </lineage>
</organism>
<keyword evidence="2" id="KW-1185">Reference proteome</keyword>
<dbReference type="STRING" id="194963.SAMCFNEI73_Ch1143"/>
<protein>
    <submittedName>
        <fullName evidence="1">Uncharacterized protein</fullName>
    </submittedName>
</protein>
<accession>A0A1L3LK45</accession>
<dbReference type="AlphaFoldDB" id="A0A1L3LK45"/>
<reference evidence="1 2" key="1">
    <citation type="submission" date="2015-10" db="EMBL/GenBank/DDBJ databases">
        <title>Genomic differences between typical nodule nitrogen-fixing rhizobial strains and those coming from bean seeds.</title>
        <authorList>
            <person name="Peralta H."/>
            <person name="Aguilar-Vera A."/>
            <person name="Diaz R."/>
            <person name="Mora Y."/>
            <person name="Martinez-Batallar G."/>
            <person name="Salazar E."/>
            <person name="Vargas-Lagunas C."/>
            <person name="Encarnacion S."/>
            <person name="Girard L."/>
            <person name="Mora J."/>
        </authorList>
    </citation>
    <scope>NUCLEOTIDE SEQUENCE [LARGE SCALE GENOMIC DNA]</scope>
    <source>
        <strain evidence="1 2">CFNEI 73</strain>
    </source>
</reference>
<name>A0A1L3LK45_9HYPH</name>
<sequence>MALHWAVREPTSHGAHYRSIARRGDSLFAIGITGSVTAHVRKRRYAEQSTVREEDLR</sequence>
<dbReference type="KEGG" id="same:SAMCFNEI73_Ch1143"/>
<dbReference type="Proteomes" id="UP000182306">
    <property type="component" value="Chromosome"/>
</dbReference>
<proteinExistence type="predicted"/>